<dbReference type="Proteomes" id="UP000793456">
    <property type="component" value="Chromosome XIV"/>
</dbReference>
<dbReference type="EMBL" id="CM011687">
    <property type="protein sequence ID" value="TMS10617.1"/>
    <property type="molecule type" value="Genomic_DNA"/>
</dbReference>
<evidence type="ECO:0000313" key="2">
    <source>
        <dbReference type="Proteomes" id="UP000793456"/>
    </source>
</evidence>
<proteinExistence type="predicted"/>
<gene>
    <name evidence="1" type="ORF">E3U43_019610</name>
</gene>
<reference evidence="1" key="1">
    <citation type="submission" date="2018-11" db="EMBL/GenBank/DDBJ databases">
        <title>The sequence and de novo assembly of Larimichthys crocea genome using PacBio and Hi-C technologies.</title>
        <authorList>
            <person name="Xu P."/>
            <person name="Chen B."/>
            <person name="Zhou Z."/>
            <person name="Ke Q."/>
            <person name="Wu Y."/>
            <person name="Bai H."/>
            <person name="Pu F."/>
        </authorList>
    </citation>
    <scope>NUCLEOTIDE SEQUENCE</scope>
    <source>
        <tissue evidence="1">Muscle</tissue>
    </source>
</reference>
<sequence>MSLPKGLIVRVKCFALFSPPLLFYSSLCLCVFVFEEEEEECSYHHVPSASAQFQINKQDAFHYFLSAQSFVPSSHSEDAGLSMTLAAAWRLLADDRECLALLEVWLMGSVSLSGSLSTRRIAEGHCVWPPQPFYCIEMLLLTFLKS</sequence>
<organism evidence="1 2">
    <name type="scientific">Larimichthys crocea</name>
    <name type="common">Large yellow croaker</name>
    <name type="synonym">Pseudosciaena crocea</name>
    <dbReference type="NCBI Taxonomy" id="215358"/>
    <lineage>
        <taxon>Eukaryota</taxon>
        <taxon>Metazoa</taxon>
        <taxon>Chordata</taxon>
        <taxon>Craniata</taxon>
        <taxon>Vertebrata</taxon>
        <taxon>Euteleostomi</taxon>
        <taxon>Actinopterygii</taxon>
        <taxon>Neopterygii</taxon>
        <taxon>Teleostei</taxon>
        <taxon>Neoteleostei</taxon>
        <taxon>Acanthomorphata</taxon>
        <taxon>Eupercaria</taxon>
        <taxon>Sciaenidae</taxon>
        <taxon>Larimichthys</taxon>
    </lineage>
</organism>
<accession>A0ACD3QTY0</accession>
<comment type="caution">
    <text evidence="1">The sequence shown here is derived from an EMBL/GenBank/DDBJ whole genome shotgun (WGS) entry which is preliminary data.</text>
</comment>
<protein>
    <submittedName>
        <fullName evidence="1">Uncharacterized protein</fullName>
    </submittedName>
</protein>
<evidence type="ECO:0000313" key="1">
    <source>
        <dbReference type="EMBL" id="TMS10617.1"/>
    </source>
</evidence>
<keyword evidence="2" id="KW-1185">Reference proteome</keyword>
<name>A0ACD3QTY0_LARCR</name>